<keyword evidence="8" id="KW-1185">Reference proteome</keyword>
<dbReference type="Gene3D" id="3.90.640.10">
    <property type="entry name" value="Actin, Chain A, domain 4"/>
    <property type="match status" value="1"/>
</dbReference>
<accession>A0A521BMP2</accession>
<feature type="compositionally biased region" description="Pro residues" evidence="6">
    <location>
        <begin position="621"/>
        <end position="635"/>
    </location>
</feature>
<feature type="compositionally biased region" description="Low complexity" evidence="6">
    <location>
        <begin position="440"/>
        <end position="466"/>
    </location>
</feature>
<feature type="compositionally biased region" description="Low complexity" evidence="6">
    <location>
        <begin position="636"/>
        <end position="665"/>
    </location>
</feature>
<feature type="region of interest" description="Disordered" evidence="6">
    <location>
        <begin position="431"/>
        <end position="665"/>
    </location>
</feature>
<evidence type="ECO:0000313" key="8">
    <source>
        <dbReference type="Proteomes" id="UP000317484"/>
    </source>
</evidence>
<dbReference type="EMBL" id="FXTJ01000001">
    <property type="protein sequence ID" value="SMO48386.1"/>
    <property type="molecule type" value="Genomic_DNA"/>
</dbReference>
<dbReference type="InterPro" id="IPR013126">
    <property type="entry name" value="Hsp_70_fam"/>
</dbReference>
<dbReference type="GO" id="GO:0140662">
    <property type="term" value="F:ATP-dependent protein folding chaperone"/>
    <property type="evidence" value="ECO:0007669"/>
    <property type="project" value="InterPro"/>
</dbReference>
<dbReference type="RefSeq" id="WP_142457043.1">
    <property type="nucleotide sequence ID" value="NZ_FXTJ01000001.1"/>
</dbReference>
<dbReference type="PANTHER" id="PTHR42749:SF1">
    <property type="entry name" value="CELL SHAPE-DETERMINING PROTEIN MREB"/>
    <property type="match status" value="1"/>
</dbReference>
<evidence type="ECO:0000256" key="6">
    <source>
        <dbReference type="SAM" id="MobiDB-lite"/>
    </source>
</evidence>
<keyword evidence="2" id="KW-0547">Nucleotide-binding</keyword>
<dbReference type="InterPro" id="IPR018181">
    <property type="entry name" value="Heat_shock_70_CS"/>
</dbReference>
<comment type="similarity">
    <text evidence="1">Belongs to the heat shock protein 70 family.</text>
</comment>
<keyword evidence="3" id="KW-0067">ATP-binding</keyword>
<dbReference type="AlphaFoldDB" id="A0A521BMP2"/>
<feature type="compositionally biased region" description="Low complexity" evidence="6">
    <location>
        <begin position="488"/>
        <end position="588"/>
    </location>
</feature>
<dbReference type="GO" id="GO:0005524">
    <property type="term" value="F:ATP binding"/>
    <property type="evidence" value="ECO:0007669"/>
    <property type="project" value="UniProtKB-KW"/>
</dbReference>
<protein>
    <submittedName>
        <fullName evidence="7">Hsp70 protein</fullName>
    </submittedName>
</protein>
<evidence type="ECO:0000313" key="7">
    <source>
        <dbReference type="EMBL" id="SMO48386.1"/>
    </source>
</evidence>
<dbReference type="PANTHER" id="PTHR42749">
    <property type="entry name" value="CELL SHAPE-DETERMINING PROTEIN MREB"/>
    <property type="match status" value="1"/>
</dbReference>
<name>A0A521BMP2_9ACTN</name>
<dbReference type="Gene3D" id="3.30.420.40">
    <property type="match status" value="2"/>
</dbReference>
<dbReference type="SUPFAM" id="SSF53067">
    <property type="entry name" value="Actin-like ATPase domain"/>
    <property type="match status" value="2"/>
</dbReference>
<keyword evidence="5" id="KW-0143">Chaperone</keyword>
<evidence type="ECO:0000256" key="5">
    <source>
        <dbReference type="ARBA" id="ARBA00023186"/>
    </source>
</evidence>
<reference evidence="7 8" key="1">
    <citation type="submission" date="2017-05" db="EMBL/GenBank/DDBJ databases">
        <authorList>
            <person name="Varghese N."/>
            <person name="Submissions S."/>
        </authorList>
    </citation>
    <scope>NUCLEOTIDE SEQUENCE [LARGE SCALE GENOMIC DNA]</scope>
    <source>
        <strain evidence="7 8">DSM 46834</strain>
    </source>
</reference>
<dbReference type="Pfam" id="PF00012">
    <property type="entry name" value="HSP70"/>
    <property type="match status" value="1"/>
</dbReference>
<gene>
    <name evidence="7" type="ORF">SAMN06273567_101867</name>
</gene>
<feature type="region of interest" description="Disordered" evidence="6">
    <location>
        <begin position="371"/>
        <end position="403"/>
    </location>
</feature>
<evidence type="ECO:0000256" key="4">
    <source>
        <dbReference type="ARBA" id="ARBA00023016"/>
    </source>
</evidence>
<dbReference type="PROSITE" id="PS01036">
    <property type="entry name" value="HSP70_3"/>
    <property type="match status" value="1"/>
</dbReference>
<keyword evidence="4" id="KW-0346">Stress response</keyword>
<evidence type="ECO:0000256" key="1">
    <source>
        <dbReference type="ARBA" id="ARBA00007381"/>
    </source>
</evidence>
<proteinExistence type="inferred from homology"/>
<organism evidence="7 8">
    <name type="scientific">Geodermatophilus aquaeductus</name>
    <dbReference type="NCBI Taxonomy" id="1564161"/>
    <lineage>
        <taxon>Bacteria</taxon>
        <taxon>Bacillati</taxon>
        <taxon>Actinomycetota</taxon>
        <taxon>Actinomycetes</taxon>
        <taxon>Geodermatophilales</taxon>
        <taxon>Geodermatophilaceae</taxon>
        <taxon>Geodermatophilus</taxon>
    </lineage>
</organism>
<dbReference type="InterPro" id="IPR043129">
    <property type="entry name" value="ATPase_NBD"/>
</dbReference>
<evidence type="ECO:0000256" key="3">
    <source>
        <dbReference type="ARBA" id="ARBA00022840"/>
    </source>
</evidence>
<sequence>MRDGEYGLGIDIGDGTVAAAVCDGGSGDARPLPLGDAGPGPAALAVTDDGVRMGAPADGGPVRVLARVGAATPLYLGSRPVPAAAVLADVVRQVRTLAEAREGRPDAWTVVTVPPSWSGHRRGALAAALQEAGTPRFTLVSAAVAAVAAHTAAGELPDRPTVAVYDLGAATLDVAVVGPDPADADAALPVHLAPPPAPLPWGGRDVDDLLVGHVRGCLTGALDAPAATALRRSCVGAKEALAVETAARVTAGTETVRITREELDELVAGPVEESAGRLTAAVEAAGLDAGDLDAVVLTGGGSRIPLVAEVLSGELGRPLVLGADPALTAALGAAGLAAEALTADTPATEATTAAVAAPAPVLLAVDDAAPRADRHRAPTAPPRGPAGARRPAGSPDGPARPRHGRRTLVVGVLMALLLVLPPALAGVLGAGDTSAPDPSGPVAQADAAEGAGPAPTGASPAPAGGAVVDGGGTVAPRPRSAAGGTAGDGPAAAPGTPGAVPTAATGSVPGSATATGTAAGSATTPTGAATSTAAGGTTAAAAPSPADTAAAQGTQPPATGTTAPGTTAPVTAAGTPPQTSAPGTTTPTTAPPTTPPPVATPDPPTETAPPPQTTPPTQTTTPPPDPEPVPDPPPAEDSTPAEETTTADTDTGSTDTGTTDTPETP</sequence>
<evidence type="ECO:0000256" key="2">
    <source>
        <dbReference type="ARBA" id="ARBA00022741"/>
    </source>
</evidence>
<dbReference type="Proteomes" id="UP000317484">
    <property type="component" value="Unassembled WGS sequence"/>
</dbReference>
<feature type="compositionally biased region" description="Low complexity" evidence="6">
    <location>
        <begin position="385"/>
        <end position="397"/>
    </location>
</feature>
<feature type="compositionally biased region" description="Pro residues" evidence="6">
    <location>
        <begin position="589"/>
        <end position="614"/>
    </location>
</feature>